<keyword evidence="1" id="KW-0472">Membrane</keyword>
<reference evidence="2" key="1">
    <citation type="submission" date="2021-04" db="EMBL/GenBank/DDBJ databases">
        <title>Ouciella asimina sp. nov., isolated from the surface seawater in the hydrothermal field of Okinawa Trough.</title>
        <authorList>
            <person name="Shuang W."/>
        </authorList>
    </citation>
    <scope>NUCLEOTIDE SEQUENCE</scope>
    <source>
        <strain evidence="2">LXI357</strain>
    </source>
</reference>
<comment type="caution">
    <text evidence="2">The sequence shown here is derived from an EMBL/GenBank/DDBJ whole genome shotgun (WGS) entry which is preliminary data.</text>
</comment>
<keyword evidence="1" id="KW-0812">Transmembrane</keyword>
<organism evidence="2 3">
    <name type="scientific">Stakelama marina</name>
    <dbReference type="NCBI Taxonomy" id="2826939"/>
    <lineage>
        <taxon>Bacteria</taxon>
        <taxon>Pseudomonadati</taxon>
        <taxon>Pseudomonadota</taxon>
        <taxon>Alphaproteobacteria</taxon>
        <taxon>Sphingomonadales</taxon>
        <taxon>Sphingomonadaceae</taxon>
        <taxon>Stakelama</taxon>
    </lineage>
</organism>
<gene>
    <name evidence="2" type="ORF">J7S20_12700</name>
</gene>
<feature type="transmembrane region" description="Helical" evidence="1">
    <location>
        <begin position="21"/>
        <end position="40"/>
    </location>
</feature>
<dbReference type="RefSeq" id="WP_284054629.1">
    <property type="nucleotide sequence ID" value="NZ_JAGRQC010000004.1"/>
</dbReference>
<dbReference type="EMBL" id="JAGRQC010000004">
    <property type="protein sequence ID" value="MBR0553361.1"/>
    <property type="molecule type" value="Genomic_DNA"/>
</dbReference>
<evidence type="ECO:0000313" key="2">
    <source>
        <dbReference type="EMBL" id="MBR0553361.1"/>
    </source>
</evidence>
<evidence type="ECO:0000256" key="1">
    <source>
        <dbReference type="SAM" id="Phobius"/>
    </source>
</evidence>
<feature type="transmembrane region" description="Helical" evidence="1">
    <location>
        <begin position="121"/>
        <end position="145"/>
    </location>
</feature>
<protein>
    <submittedName>
        <fullName evidence="2">Uncharacterized protein</fullName>
    </submittedName>
</protein>
<feature type="transmembrane region" description="Helical" evidence="1">
    <location>
        <begin position="46"/>
        <end position="75"/>
    </location>
</feature>
<dbReference type="Proteomes" id="UP000676996">
    <property type="component" value="Unassembled WGS sequence"/>
</dbReference>
<proteinExistence type="predicted"/>
<name>A0A8T4IFX8_9SPHN</name>
<feature type="transmembrane region" description="Helical" evidence="1">
    <location>
        <begin position="82"/>
        <end position="101"/>
    </location>
</feature>
<evidence type="ECO:0000313" key="3">
    <source>
        <dbReference type="Proteomes" id="UP000676996"/>
    </source>
</evidence>
<dbReference type="AlphaFoldDB" id="A0A8T4IFX8"/>
<sequence length="153" mass="15497">MKAANGRLPRVYGTSIDRAGYAIAAGGICTGALVAALVALGGQHGMAALGIAWALGSVFAMLGITAVVTPIWLAVHALGWRGPVAAAVTGAALALFVFLGAQTHGFGMLRPLPPSGTALAYRWISAVATSLICAAISAAIAVLMWRIAYRRVA</sequence>
<accession>A0A8T4IFX8</accession>
<keyword evidence="3" id="KW-1185">Reference proteome</keyword>
<keyword evidence="1" id="KW-1133">Transmembrane helix</keyword>